<feature type="chain" id="PRO_5032458109" evidence="1">
    <location>
        <begin position="17"/>
        <end position="104"/>
    </location>
</feature>
<dbReference type="AlphaFoldDB" id="A0A845Q7M6"/>
<comment type="caution">
    <text evidence="2">The sequence shown here is derived from an EMBL/GenBank/DDBJ whole genome shotgun (WGS) entry which is preliminary data.</text>
</comment>
<dbReference type="OrthoDB" id="4736977at2"/>
<reference evidence="2 3" key="1">
    <citation type="journal article" date="2016" name="Int. J. Syst. Evol. Microbiol.">
        <title>Pyruvatibacter mobilis gen. nov., sp. nov., a marine bacterium from the culture broth of Picochlorum sp. 122.</title>
        <authorList>
            <person name="Wang G."/>
            <person name="Tang M."/>
            <person name="Wu H."/>
            <person name="Dai S."/>
            <person name="Li T."/>
            <person name="Chen C."/>
            <person name="He H."/>
            <person name="Fan J."/>
            <person name="Xiang W."/>
            <person name="Li X."/>
        </authorList>
    </citation>
    <scope>NUCLEOTIDE SEQUENCE [LARGE SCALE GENOMIC DNA]</scope>
    <source>
        <strain evidence="2 3">GYP-11</strain>
    </source>
</reference>
<keyword evidence="3" id="KW-1185">Reference proteome</keyword>
<name>A0A845Q7M6_9HYPH</name>
<feature type="signal peptide" evidence="1">
    <location>
        <begin position="1"/>
        <end position="16"/>
    </location>
</feature>
<dbReference type="Proteomes" id="UP000470384">
    <property type="component" value="Unassembled WGS sequence"/>
</dbReference>
<sequence length="104" mass="11315">MIAALAAVLPAGSALAEDLEFLIINDSDADIVEFQVSDPESNVWNSNLIPEGYVLPSGNEIVVIVADGRDICEYDLRAVWDDGGEYVEYDANLCDLGEYTFVDP</sequence>
<accession>A0A845Q7M6</accession>
<dbReference type="EMBL" id="WXYQ01000001">
    <property type="protein sequence ID" value="NBG94369.1"/>
    <property type="molecule type" value="Genomic_DNA"/>
</dbReference>
<evidence type="ECO:0000313" key="2">
    <source>
        <dbReference type="EMBL" id="NBG94369.1"/>
    </source>
</evidence>
<keyword evidence="1" id="KW-0732">Signal</keyword>
<organism evidence="2 3">
    <name type="scientific">Pyruvatibacter mobilis</name>
    <dbReference type="NCBI Taxonomy" id="1712261"/>
    <lineage>
        <taxon>Bacteria</taxon>
        <taxon>Pseudomonadati</taxon>
        <taxon>Pseudomonadota</taxon>
        <taxon>Alphaproteobacteria</taxon>
        <taxon>Hyphomicrobiales</taxon>
        <taxon>Parvibaculaceae</taxon>
        <taxon>Pyruvatibacter</taxon>
    </lineage>
</organism>
<evidence type="ECO:0000256" key="1">
    <source>
        <dbReference type="SAM" id="SignalP"/>
    </source>
</evidence>
<evidence type="ECO:0000313" key="3">
    <source>
        <dbReference type="Proteomes" id="UP000470384"/>
    </source>
</evidence>
<gene>
    <name evidence="2" type="ORF">GTQ45_01325</name>
</gene>
<protein>
    <submittedName>
        <fullName evidence="2">Uncharacterized protein</fullName>
    </submittedName>
</protein>
<proteinExistence type="predicted"/>